<accession>A0ABV4NUR1</accession>
<dbReference type="EMBL" id="JBGMEK010000001">
    <property type="protein sequence ID" value="MFA0809473.1"/>
    <property type="molecule type" value="Genomic_DNA"/>
</dbReference>
<gene>
    <name evidence="2" type="ORF">ACCI49_00955</name>
</gene>
<keyword evidence="3" id="KW-1185">Reference proteome</keyword>
<dbReference type="Proteomes" id="UP001569428">
    <property type="component" value="Unassembled WGS sequence"/>
</dbReference>
<evidence type="ECO:0000256" key="1">
    <source>
        <dbReference type="SAM" id="Phobius"/>
    </source>
</evidence>
<name>A0ABV4NUR1_9GAMM</name>
<dbReference type="RefSeq" id="WP_371837090.1">
    <property type="nucleotide sequence ID" value="NZ_JBGMEK010000001.1"/>
</dbReference>
<keyword evidence="1" id="KW-0472">Membrane</keyword>
<evidence type="ECO:0000313" key="2">
    <source>
        <dbReference type="EMBL" id="MFA0809473.1"/>
    </source>
</evidence>
<organism evidence="2 3">
    <name type="scientific">Microbulbifer epialgicus</name>
    <dbReference type="NCBI Taxonomy" id="393907"/>
    <lineage>
        <taxon>Bacteria</taxon>
        <taxon>Pseudomonadati</taxon>
        <taxon>Pseudomonadota</taxon>
        <taxon>Gammaproteobacteria</taxon>
        <taxon>Cellvibrionales</taxon>
        <taxon>Microbulbiferaceae</taxon>
        <taxon>Microbulbifer</taxon>
    </lineage>
</organism>
<keyword evidence="1" id="KW-0812">Transmembrane</keyword>
<sequence>MEDEGAQKTLKGFFLYAGRSSFYSHLYSVAGCFAGYGFREVALRVMKNG</sequence>
<feature type="transmembrane region" description="Helical" evidence="1">
    <location>
        <begin position="20"/>
        <end position="38"/>
    </location>
</feature>
<reference evidence="2 3" key="1">
    <citation type="submission" date="2024-08" db="EMBL/GenBank/DDBJ databases">
        <authorList>
            <person name="Ishaq N."/>
        </authorList>
    </citation>
    <scope>NUCLEOTIDE SEQUENCE [LARGE SCALE GENOMIC DNA]</scope>
    <source>
        <strain evidence="2 3">DSM 18651</strain>
    </source>
</reference>
<protein>
    <submittedName>
        <fullName evidence="2">Uncharacterized protein</fullName>
    </submittedName>
</protein>
<keyword evidence="1" id="KW-1133">Transmembrane helix</keyword>
<proteinExistence type="predicted"/>
<comment type="caution">
    <text evidence="2">The sequence shown here is derived from an EMBL/GenBank/DDBJ whole genome shotgun (WGS) entry which is preliminary data.</text>
</comment>
<evidence type="ECO:0000313" key="3">
    <source>
        <dbReference type="Proteomes" id="UP001569428"/>
    </source>
</evidence>